<comment type="caution">
    <text evidence="1">The sequence shown here is derived from an EMBL/GenBank/DDBJ whole genome shotgun (WGS) entry which is preliminary data.</text>
</comment>
<dbReference type="Proteomes" id="UP000710432">
    <property type="component" value="Unassembled WGS sequence"/>
</dbReference>
<dbReference type="AlphaFoldDB" id="A0A8J6FZE3"/>
<feature type="non-terminal residue" evidence="1">
    <location>
        <position position="1"/>
    </location>
</feature>
<name>A0A8J6FZE3_MICOH</name>
<dbReference type="EMBL" id="JAATJU010026600">
    <property type="protein sequence ID" value="KAH0501454.1"/>
    <property type="molecule type" value="Genomic_DNA"/>
</dbReference>
<evidence type="ECO:0000313" key="1">
    <source>
        <dbReference type="EMBL" id="KAH0501454.1"/>
    </source>
</evidence>
<organism evidence="1 2">
    <name type="scientific">Microtus ochrogaster</name>
    <name type="common">Prairie vole</name>
    <dbReference type="NCBI Taxonomy" id="79684"/>
    <lineage>
        <taxon>Eukaryota</taxon>
        <taxon>Metazoa</taxon>
        <taxon>Chordata</taxon>
        <taxon>Craniata</taxon>
        <taxon>Vertebrata</taxon>
        <taxon>Euteleostomi</taxon>
        <taxon>Mammalia</taxon>
        <taxon>Eutheria</taxon>
        <taxon>Euarchontoglires</taxon>
        <taxon>Glires</taxon>
        <taxon>Rodentia</taxon>
        <taxon>Myomorpha</taxon>
        <taxon>Muroidea</taxon>
        <taxon>Cricetidae</taxon>
        <taxon>Arvicolinae</taxon>
        <taxon>Microtus</taxon>
    </lineage>
</organism>
<evidence type="ECO:0000313" key="2">
    <source>
        <dbReference type="Proteomes" id="UP000710432"/>
    </source>
</evidence>
<accession>A0A8J6FZE3</accession>
<gene>
    <name evidence="1" type="ORF">LTLLF_196600</name>
</gene>
<proteinExistence type="predicted"/>
<sequence length="51" mass="5798">VHGVFKDKEVHKSSTPKVKKCKKVVLFFLNADKKSILLEEGEEILVGDVTW</sequence>
<protein>
    <submittedName>
        <fullName evidence="1">Cofilin-1</fullName>
    </submittedName>
</protein>
<reference evidence="1" key="1">
    <citation type="submission" date="2020-03" db="EMBL/GenBank/DDBJ databases">
        <title>Studies in the Genomics of Life Span.</title>
        <authorList>
            <person name="Glass D."/>
        </authorList>
    </citation>
    <scope>NUCLEOTIDE SEQUENCE</scope>
    <source>
        <strain evidence="1">LTLLF</strain>
        <tissue evidence="1">Muscle</tissue>
    </source>
</reference>